<protein>
    <submittedName>
        <fullName evidence="3">Uncharacterized protein</fullName>
    </submittedName>
</protein>
<proteinExistence type="predicted"/>
<evidence type="ECO:0000313" key="4">
    <source>
        <dbReference type="Proteomes" id="UP000578819"/>
    </source>
</evidence>
<keyword evidence="4" id="KW-1185">Reference proteome</keyword>
<name>A0A7W7ST72_9ACTN</name>
<evidence type="ECO:0000256" key="2">
    <source>
        <dbReference type="SAM" id="Phobius"/>
    </source>
</evidence>
<reference evidence="3 4" key="1">
    <citation type="submission" date="2020-08" db="EMBL/GenBank/DDBJ databases">
        <title>Sequencing the genomes of 1000 actinobacteria strains.</title>
        <authorList>
            <person name="Klenk H.-P."/>
        </authorList>
    </citation>
    <scope>NUCLEOTIDE SEQUENCE [LARGE SCALE GENOMIC DNA]</scope>
    <source>
        <strain evidence="3 4">DSM 45886</strain>
    </source>
</reference>
<keyword evidence="2" id="KW-1133">Transmembrane helix</keyword>
<comment type="caution">
    <text evidence="3">The sequence shown here is derived from an EMBL/GenBank/DDBJ whole genome shotgun (WGS) entry which is preliminary data.</text>
</comment>
<feature type="region of interest" description="Disordered" evidence="1">
    <location>
        <begin position="1"/>
        <end position="75"/>
    </location>
</feature>
<feature type="compositionally biased region" description="Low complexity" evidence="1">
    <location>
        <begin position="47"/>
        <end position="75"/>
    </location>
</feature>
<dbReference type="Proteomes" id="UP000578819">
    <property type="component" value="Unassembled WGS sequence"/>
</dbReference>
<keyword evidence="2" id="KW-0812">Transmembrane</keyword>
<dbReference type="AlphaFoldDB" id="A0A7W7ST72"/>
<accession>A0A7W7ST72</accession>
<dbReference type="RefSeq" id="WP_246446670.1">
    <property type="nucleotide sequence ID" value="NZ_JACHJW010000001.1"/>
</dbReference>
<organism evidence="3 4">
    <name type="scientific">Micromonospora polyrhachis</name>
    <dbReference type="NCBI Taxonomy" id="1282883"/>
    <lineage>
        <taxon>Bacteria</taxon>
        <taxon>Bacillati</taxon>
        <taxon>Actinomycetota</taxon>
        <taxon>Actinomycetes</taxon>
        <taxon>Micromonosporales</taxon>
        <taxon>Micromonosporaceae</taxon>
        <taxon>Micromonospora</taxon>
    </lineage>
</organism>
<sequence length="242" mass="24838">MPPAQPFPAAQAIPEQPAPPTQPIPVQSAPPTQAIPVQSAPPTQAIPAQSYPPGQPSPAGYPGQPGGYPVSGPPGAYSVSGPPGAYPVSGPGAYPVSGQPDVYPAGGPPGPFPPGAPAVFAAGAPGPVVAQIGEIMVAPPMVRTPAGDIPLAGSSWHIQDYWQTEQKIPTWAIVCAVVGFCILTVFSLLFLLAKETIYRGTVQVTVANAGRQYVARIPVTDQTQVHHLNNQINYVRSLAAAN</sequence>
<dbReference type="EMBL" id="JACHJW010000001">
    <property type="protein sequence ID" value="MBB4960508.1"/>
    <property type="molecule type" value="Genomic_DNA"/>
</dbReference>
<feature type="transmembrane region" description="Helical" evidence="2">
    <location>
        <begin position="171"/>
        <end position="193"/>
    </location>
</feature>
<evidence type="ECO:0000256" key="1">
    <source>
        <dbReference type="SAM" id="MobiDB-lite"/>
    </source>
</evidence>
<evidence type="ECO:0000313" key="3">
    <source>
        <dbReference type="EMBL" id="MBB4960508.1"/>
    </source>
</evidence>
<gene>
    <name evidence="3" type="ORF">FHR38_004241</name>
</gene>
<keyword evidence="2" id="KW-0472">Membrane</keyword>